<accession>J9DST5</accession>
<dbReference type="Proteomes" id="UP000003163">
    <property type="component" value="Unassembled WGS sequence"/>
</dbReference>
<sequence>MNLSDYSNPFDSNRKNFSVDESNAVSSSAESLCYDHPVILQNQCSNKSTTKAIPMISNAQRDSQKYNSPIQNYMPDKGQNSSYDGNTLTYEIDTYQSTHYNNPSDSIEMNIYEEIKPVTSSLHENEYNTHIYENISAIIPLETFKSEIIRSKQNAFEMYIFDEPKKDLRKKNFVFIKNFFWSPILFFMLYVPNIYFTQNQLLLRGSSSTLFIMDFLISILVLFKVIYDYIIEDDTKIRNLKIGFEKLSKIRYYMHIIILAFIASSYILMFVFLNKESL</sequence>
<keyword evidence="1" id="KW-1133">Transmembrane helix</keyword>
<feature type="transmembrane region" description="Helical" evidence="1">
    <location>
        <begin position="211"/>
        <end position="231"/>
    </location>
</feature>
<feature type="transmembrane region" description="Helical" evidence="1">
    <location>
        <begin position="173"/>
        <end position="191"/>
    </location>
</feature>
<gene>
    <name evidence="2" type="ORF">EDEG_01373</name>
</gene>
<dbReference type="InParanoid" id="J9DST5"/>
<keyword evidence="1" id="KW-0472">Membrane</keyword>
<dbReference type="VEuPathDB" id="MicrosporidiaDB:EDEG_01373"/>
<reference evidence="2 3" key="1">
    <citation type="submission" date="2011-08" db="EMBL/GenBank/DDBJ databases">
        <authorList>
            <person name="Liu Z.J."/>
            <person name="Shi F.L."/>
            <person name="Lu J.Q."/>
            <person name="Li M."/>
            <person name="Wang Z.L."/>
        </authorList>
    </citation>
    <scope>NUCLEOTIDE SEQUENCE [LARGE SCALE GENOMIC DNA]</scope>
    <source>
        <strain evidence="2 3">USNM 41457</strain>
    </source>
</reference>
<evidence type="ECO:0000313" key="3">
    <source>
        <dbReference type="Proteomes" id="UP000003163"/>
    </source>
</evidence>
<dbReference type="HOGENOM" id="CLU_1001243_0_0_1"/>
<evidence type="ECO:0000256" key="1">
    <source>
        <dbReference type="SAM" id="Phobius"/>
    </source>
</evidence>
<protein>
    <submittedName>
        <fullName evidence="2">Uncharacterized protein</fullName>
    </submittedName>
</protein>
<organism evidence="2 3">
    <name type="scientific">Edhazardia aedis (strain USNM 41457)</name>
    <name type="common">Microsporidian parasite</name>
    <dbReference type="NCBI Taxonomy" id="1003232"/>
    <lineage>
        <taxon>Eukaryota</taxon>
        <taxon>Fungi</taxon>
        <taxon>Fungi incertae sedis</taxon>
        <taxon>Microsporidia</taxon>
        <taxon>Edhazardia</taxon>
    </lineage>
</organism>
<reference evidence="3" key="2">
    <citation type="submission" date="2015-07" db="EMBL/GenBank/DDBJ databases">
        <title>Contrasting host-pathogen interactions and genome evolution in two generalist and specialist microsporidian pathogens of mosquitoes.</title>
        <authorList>
            <consortium name="The Broad Institute Genomics Platform"/>
            <consortium name="The Broad Institute Genome Sequencing Center for Infectious Disease"/>
            <person name="Cuomo C.A."/>
            <person name="Sanscrainte N.D."/>
            <person name="Goldberg J.M."/>
            <person name="Heiman D."/>
            <person name="Young S."/>
            <person name="Zeng Q."/>
            <person name="Becnel J.J."/>
            <person name="Birren B.W."/>
        </authorList>
    </citation>
    <scope>NUCLEOTIDE SEQUENCE [LARGE SCALE GENOMIC DNA]</scope>
    <source>
        <strain evidence="3">USNM 41457</strain>
    </source>
</reference>
<dbReference type="EMBL" id="AFBI03000019">
    <property type="protein sequence ID" value="EJW04382.1"/>
    <property type="molecule type" value="Genomic_DNA"/>
</dbReference>
<comment type="caution">
    <text evidence="2">The sequence shown here is derived from an EMBL/GenBank/DDBJ whole genome shotgun (WGS) entry which is preliminary data.</text>
</comment>
<proteinExistence type="predicted"/>
<feature type="transmembrane region" description="Helical" evidence="1">
    <location>
        <begin position="252"/>
        <end position="273"/>
    </location>
</feature>
<dbReference type="AlphaFoldDB" id="J9DST5"/>
<name>J9DST5_EDHAE</name>
<keyword evidence="1" id="KW-0812">Transmembrane</keyword>
<evidence type="ECO:0000313" key="2">
    <source>
        <dbReference type="EMBL" id="EJW04382.1"/>
    </source>
</evidence>
<keyword evidence="3" id="KW-1185">Reference proteome</keyword>